<dbReference type="GO" id="GO:0016020">
    <property type="term" value="C:membrane"/>
    <property type="evidence" value="ECO:0007669"/>
    <property type="project" value="TreeGrafter"/>
</dbReference>
<dbReference type="PROSITE" id="PS50191">
    <property type="entry name" value="CRAL_TRIO"/>
    <property type="match status" value="1"/>
</dbReference>
<dbReference type="EMBL" id="JARPUR010000004">
    <property type="protein sequence ID" value="KAK4878749.1"/>
    <property type="molecule type" value="Genomic_DNA"/>
</dbReference>
<dbReference type="PANTHER" id="PTHR10174:SF213">
    <property type="entry name" value="CRAL-TRIO DOMAIN-CONTAINING PROTEIN"/>
    <property type="match status" value="1"/>
</dbReference>
<name>A0AAN7PVS9_9COLE</name>
<dbReference type="GO" id="GO:1902936">
    <property type="term" value="F:phosphatidylinositol bisphosphate binding"/>
    <property type="evidence" value="ECO:0007669"/>
    <property type="project" value="TreeGrafter"/>
</dbReference>
<evidence type="ECO:0000313" key="2">
    <source>
        <dbReference type="EMBL" id="KAK4878749.1"/>
    </source>
</evidence>
<dbReference type="InterPro" id="IPR036865">
    <property type="entry name" value="CRAL-TRIO_dom_sf"/>
</dbReference>
<dbReference type="Pfam" id="PF00650">
    <property type="entry name" value="CRAL_TRIO"/>
    <property type="match status" value="1"/>
</dbReference>
<sequence>MEPIKHGFKASEVIESGRVTCNQISVLRQWIAQERLPDLTDEQLILFSLSCFNNLDDTKKTINAFVTIRNGCPALFSNRMVLAKELQEQLGVVDLCVFPQRTSDDCVVIFHQLRETNFRRYNMETAMKLLFMTLDAAIYDHPPKGLVILFDMKGVGLLHLTRVRLGLVQVFFHYLQEALPVRLKKIHVLNSVYFLEKVIGIIKPFVKKEVMEMINFYPVSMPMNEFYAHLSKEHLPEDLGGSLPTIRVLHERNVHKLTSMQTYFDAEEKQRKIL</sequence>
<keyword evidence="3" id="KW-1185">Reference proteome</keyword>
<gene>
    <name evidence="2" type="ORF">RN001_011255</name>
</gene>
<dbReference type="PANTHER" id="PTHR10174">
    <property type="entry name" value="ALPHA-TOCOPHEROL TRANSFER PROTEIN-RELATED"/>
    <property type="match status" value="1"/>
</dbReference>
<dbReference type="InterPro" id="IPR001251">
    <property type="entry name" value="CRAL-TRIO_dom"/>
</dbReference>
<dbReference type="Gene3D" id="3.40.525.10">
    <property type="entry name" value="CRAL-TRIO lipid binding domain"/>
    <property type="match status" value="1"/>
</dbReference>
<organism evidence="2 3">
    <name type="scientific">Aquatica leii</name>
    <dbReference type="NCBI Taxonomy" id="1421715"/>
    <lineage>
        <taxon>Eukaryota</taxon>
        <taxon>Metazoa</taxon>
        <taxon>Ecdysozoa</taxon>
        <taxon>Arthropoda</taxon>
        <taxon>Hexapoda</taxon>
        <taxon>Insecta</taxon>
        <taxon>Pterygota</taxon>
        <taxon>Neoptera</taxon>
        <taxon>Endopterygota</taxon>
        <taxon>Coleoptera</taxon>
        <taxon>Polyphaga</taxon>
        <taxon>Elateriformia</taxon>
        <taxon>Elateroidea</taxon>
        <taxon>Lampyridae</taxon>
        <taxon>Luciolinae</taxon>
        <taxon>Aquatica</taxon>
    </lineage>
</organism>
<reference evidence="3" key="1">
    <citation type="submission" date="2023-01" db="EMBL/GenBank/DDBJ databases">
        <title>Key to firefly adult light organ development and bioluminescence: homeobox transcription factors regulate luciferase expression and transportation to peroxisome.</title>
        <authorList>
            <person name="Fu X."/>
        </authorList>
    </citation>
    <scope>NUCLEOTIDE SEQUENCE [LARGE SCALE GENOMIC DNA]</scope>
</reference>
<comment type="caution">
    <text evidence="2">The sequence shown here is derived from an EMBL/GenBank/DDBJ whole genome shotgun (WGS) entry which is preliminary data.</text>
</comment>
<feature type="domain" description="CRAL-TRIO" evidence="1">
    <location>
        <begin position="83"/>
        <end position="247"/>
    </location>
</feature>
<evidence type="ECO:0000259" key="1">
    <source>
        <dbReference type="PROSITE" id="PS50191"/>
    </source>
</evidence>
<dbReference type="Proteomes" id="UP001353858">
    <property type="component" value="Unassembled WGS sequence"/>
</dbReference>
<protein>
    <recommendedName>
        <fullName evidence="1">CRAL-TRIO domain-containing protein</fullName>
    </recommendedName>
</protein>
<proteinExistence type="predicted"/>
<dbReference type="CDD" id="cd00170">
    <property type="entry name" value="SEC14"/>
    <property type="match status" value="1"/>
</dbReference>
<evidence type="ECO:0000313" key="3">
    <source>
        <dbReference type="Proteomes" id="UP001353858"/>
    </source>
</evidence>
<dbReference type="SUPFAM" id="SSF52087">
    <property type="entry name" value="CRAL/TRIO domain"/>
    <property type="match status" value="1"/>
</dbReference>
<accession>A0AAN7PVS9</accession>
<dbReference type="AlphaFoldDB" id="A0AAN7PVS9"/>
<dbReference type="SMART" id="SM00516">
    <property type="entry name" value="SEC14"/>
    <property type="match status" value="1"/>
</dbReference>